<protein>
    <submittedName>
        <fullName evidence="6">DNA-binding transcriptional regulator, AcrR family</fullName>
    </submittedName>
</protein>
<keyword evidence="2 4" id="KW-0238">DNA-binding</keyword>
<name>A0A1G6VBA8_9ACTN</name>
<evidence type="ECO:0000256" key="3">
    <source>
        <dbReference type="ARBA" id="ARBA00023163"/>
    </source>
</evidence>
<dbReference type="PROSITE" id="PS50977">
    <property type="entry name" value="HTH_TETR_2"/>
    <property type="match status" value="1"/>
</dbReference>
<keyword evidence="7" id="KW-1185">Reference proteome</keyword>
<sequence length="219" mass="23354">MSPPRATPLSPDERRASIVRATTPVLLDKGPDLTTRDIAQAAGVAEGTIFKVFESKEAVVQAVVDHLLDPADTCAELAALHPADLTEAVREVVGLLQRRIREFTTVAVALRMRPPEPADPASHAEHHRVHVERSERLLAAVVAVLAPWQHQLRLPVDTVASTLRSMAFATSHPMLSDDALSDPADVAAVLLHGLLQPPVGAADAVHPTATHPAPEEATC</sequence>
<keyword evidence="3" id="KW-0804">Transcription</keyword>
<dbReference type="PANTHER" id="PTHR30055">
    <property type="entry name" value="HTH-TYPE TRANSCRIPTIONAL REGULATOR RUTR"/>
    <property type="match status" value="1"/>
</dbReference>
<dbReference type="SUPFAM" id="SSF46689">
    <property type="entry name" value="Homeodomain-like"/>
    <property type="match status" value="1"/>
</dbReference>
<evidence type="ECO:0000256" key="2">
    <source>
        <dbReference type="ARBA" id="ARBA00023125"/>
    </source>
</evidence>
<dbReference type="OrthoDB" id="3539650at2"/>
<organism evidence="6 7">
    <name type="scientific">Auraticoccus monumenti</name>
    <dbReference type="NCBI Taxonomy" id="675864"/>
    <lineage>
        <taxon>Bacteria</taxon>
        <taxon>Bacillati</taxon>
        <taxon>Actinomycetota</taxon>
        <taxon>Actinomycetes</taxon>
        <taxon>Propionibacteriales</taxon>
        <taxon>Propionibacteriaceae</taxon>
        <taxon>Auraticoccus</taxon>
    </lineage>
</organism>
<dbReference type="Gene3D" id="1.10.357.10">
    <property type="entry name" value="Tetracycline Repressor, domain 2"/>
    <property type="match status" value="1"/>
</dbReference>
<dbReference type="InterPro" id="IPR050109">
    <property type="entry name" value="HTH-type_TetR-like_transc_reg"/>
</dbReference>
<keyword evidence="1" id="KW-0805">Transcription regulation</keyword>
<reference evidence="6 7" key="1">
    <citation type="submission" date="2016-10" db="EMBL/GenBank/DDBJ databases">
        <authorList>
            <person name="de Groot N.N."/>
        </authorList>
    </citation>
    <scope>NUCLEOTIDE SEQUENCE [LARGE SCALE GENOMIC DNA]</scope>
    <source>
        <strain evidence="6 7">MON 2.2</strain>
    </source>
</reference>
<dbReference type="RefSeq" id="WP_090591363.1">
    <property type="nucleotide sequence ID" value="NZ_LT629688.1"/>
</dbReference>
<dbReference type="PRINTS" id="PR00455">
    <property type="entry name" value="HTHTETR"/>
</dbReference>
<dbReference type="Proteomes" id="UP000198546">
    <property type="component" value="Chromosome i"/>
</dbReference>
<gene>
    <name evidence="6" type="ORF">SAMN04489747_1092</name>
</gene>
<dbReference type="InterPro" id="IPR009057">
    <property type="entry name" value="Homeodomain-like_sf"/>
</dbReference>
<evidence type="ECO:0000313" key="7">
    <source>
        <dbReference type="Proteomes" id="UP000198546"/>
    </source>
</evidence>
<dbReference type="STRING" id="675864.SAMN04489747_1092"/>
<dbReference type="Pfam" id="PF00440">
    <property type="entry name" value="TetR_N"/>
    <property type="match status" value="1"/>
</dbReference>
<evidence type="ECO:0000256" key="4">
    <source>
        <dbReference type="PROSITE-ProRule" id="PRU00335"/>
    </source>
</evidence>
<feature type="domain" description="HTH tetR-type" evidence="5">
    <location>
        <begin position="12"/>
        <end position="71"/>
    </location>
</feature>
<dbReference type="GO" id="GO:0000976">
    <property type="term" value="F:transcription cis-regulatory region binding"/>
    <property type="evidence" value="ECO:0007669"/>
    <property type="project" value="TreeGrafter"/>
</dbReference>
<proteinExistence type="predicted"/>
<dbReference type="InterPro" id="IPR001647">
    <property type="entry name" value="HTH_TetR"/>
</dbReference>
<dbReference type="AlphaFoldDB" id="A0A1G6VBA8"/>
<accession>A0A1G6VBA8</accession>
<feature type="DNA-binding region" description="H-T-H motif" evidence="4">
    <location>
        <begin position="34"/>
        <end position="53"/>
    </location>
</feature>
<dbReference type="EMBL" id="LT629688">
    <property type="protein sequence ID" value="SDD50317.1"/>
    <property type="molecule type" value="Genomic_DNA"/>
</dbReference>
<evidence type="ECO:0000313" key="6">
    <source>
        <dbReference type="EMBL" id="SDD50317.1"/>
    </source>
</evidence>
<evidence type="ECO:0000256" key="1">
    <source>
        <dbReference type="ARBA" id="ARBA00023015"/>
    </source>
</evidence>
<dbReference type="PANTHER" id="PTHR30055:SF234">
    <property type="entry name" value="HTH-TYPE TRANSCRIPTIONAL REGULATOR BETI"/>
    <property type="match status" value="1"/>
</dbReference>
<evidence type="ECO:0000259" key="5">
    <source>
        <dbReference type="PROSITE" id="PS50977"/>
    </source>
</evidence>
<dbReference type="GO" id="GO:0003700">
    <property type="term" value="F:DNA-binding transcription factor activity"/>
    <property type="evidence" value="ECO:0007669"/>
    <property type="project" value="TreeGrafter"/>
</dbReference>